<accession>A0A7D4QIV0</accession>
<evidence type="ECO:0000256" key="2">
    <source>
        <dbReference type="ARBA" id="ARBA00022692"/>
    </source>
</evidence>
<feature type="transmembrane region" description="Helical" evidence="5">
    <location>
        <begin position="315"/>
        <end position="334"/>
    </location>
</feature>
<sequence>MSGPVRPVRGGIPWLVVIGVLVAALSLRGPIVAVTPVLREIERDLGIGSAAAGLMTTAPVLMFAVLTPLAALLIRRAGADLALMISLCGVLVGTVVRALPGFGWMLAGMVVIGAAVTVGNVVIPVIIRREVPPERVALVTASYAATLNVGSLLTSLLTAPLAAAIGWSWALLVWSAITLAGVAVWGVHLRRVGGLGDRFSGDAGRGGHPGDGAEAVMHASTSSIDPATITGPLPTIDLGRRPALLRRPVTWLLVAAFGGQTTIYYALSTWLPTFAADELALTPASAGAVASLYQGVGIVGAFVVPLLARFAPRPVAPITICVTWLVLTVGLLAAPELLWLWLSIGAIGHAGGFVVIFSAMVAVARDDREAATMSALVQGGGYTLGALGGPLLGGLYELTGGWATGLVVLLILAIAYCAALLAASALAARAER</sequence>
<dbReference type="Gene3D" id="1.20.1250.20">
    <property type="entry name" value="MFS general substrate transporter like domains"/>
    <property type="match status" value="2"/>
</dbReference>
<keyword evidence="2 5" id="KW-0812">Transmembrane</keyword>
<evidence type="ECO:0000256" key="3">
    <source>
        <dbReference type="ARBA" id="ARBA00022989"/>
    </source>
</evidence>
<evidence type="ECO:0000313" key="8">
    <source>
        <dbReference type="Proteomes" id="UP000502498"/>
    </source>
</evidence>
<dbReference type="SUPFAM" id="SSF103473">
    <property type="entry name" value="MFS general substrate transporter"/>
    <property type="match status" value="1"/>
</dbReference>
<feature type="transmembrane region" description="Helical" evidence="5">
    <location>
        <begin position="340"/>
        <end position="363"/>
    </location>
</feature>
<feature type="transmembrane region" description="Helical" evidence="5">
    <location>
        <begin position="81"/>
        <end position="99"/>
    </location>
</feature>
<feature type="transmembrane region" description="Helical" evidence="5">
    <location>
        <begin position="136"/>
        <end position="157"/>
    </location>
</feature>
<feature type="transmembrane region" description="Helical" evidence="5">
    <location>
        <begin position="402"/>
        <end position="428"/>
    </location>
</feature>
<feature type="domain" description="Major facilitator superfamily (MFS) profile" evidence="6">
    <location>
        <begin position="12"/>
        <end position="431"/>
    </location>
</feature>
<feature type="transmembrane region" description="Helical" evidence="5">
    <location>
        <begin position="12"/>
        <end position="31"/>
    </location>
</feature>
<organism evidence="7 8">
    <name type="scientific">Microbacterium hominis</name>
    <dbReference type="NCBI Taxonomy" id="162426"/>
    <lineage>
        <taxon>Bacteria</taxon>
        <taxon>Bacillati</taxon>
        <taxon>Actinomycetota</taxon>
        <taxon>Actinomycetes</taxon>
        <taxon>Micrococcales</taxon>
        <taxon>Microbacteriaceae</taxon>
        <taxon>Microbacterium</taxon>
    </lineage>
</organism>
<dbReference type="EMBL" id="CP054038">
    <property type="protein sequence ID" value="QKJ19636.1"/>
    <property type="molecule type" value="Genomic_DNA"/>
</dbReference>
<dbReference type="PANTHER" id="PTHR23523">
    <property type="match status" value="1"/>
</dbReference>
<feature type="transmembrane region" description="Helical" evidence="5">
    <location>
        <begin position="105"/>
        <end position="127"/>
    </location>
</feature>
<dbReference type="GO" id="GO:0005886">
    <property type="term" value="C:plasma membrane"/>
    <property type="evidence" value="ECO:0007669"/>
    <property type="project" value="UniProtKB-SubCell"/>
</dbReference>
<evidence type="ECO:0000256" key="4">
    <source>
        <dbReference type="ARBA" id="ARBA00023136"/>
    </source>
</evidence>
<evidence type="ECO:0000256" key="5">
    <source>
        <dbReference type="SAM" id="Phobius"/>
    </source>
</evidence>
<dbReference type="InterPro" id="IPR052524">
    <property type="entry name" value="MFS_Cyanate_Porter"/>
</dbReference>
<dbReference type="InterPro" id="IPR011701">
    <property type="entry name" value="MFS"/>
</dbReference>
<dbReference type="InterPro" id="IPR036259">
    <property type="entry name" value="MFS_trans_sf"/>
</dbReference>
<dbReference type="AlphaFoldDB" id="A0A7D4QIV0"/>
<feature type="transmembrane region" description="Helical" evidence="5">
    <location>
        <begin position="51"/>
        <end position="74"/>
    </location>
</feature>
<name>A0A7D4QIV0_9MICO</name>
<keyword evidence="3 5" id="KW-1133">Transmembrane helix</keyword>
<dbReference type="RefSeq" id="WP_172990073.1">
    <property type="nucleotide sequence ID" value="NZ_CP054038.1"/>
</dbReference>
<dbReference type="Pfam" id="PF07690">
    <property type="entry name" value="MFS_1"/>
    <property type="match status" value="1"/>
</dbReference>
<feature type="transmembrane region" description="Helical" evidence="5">
    <location>
        <begin position="375"/>
        <end position="396"/>
    </location>
</feature>
<dbReference type="Proteomes" id="UP000502498">
    <property type="component" value="Chromosome"/>
</dbReference>
<feature type="transmembrane region" description="Helical" evidence="5">
    <location>
        <begin position="287"/>
        <end position="308"/>
    </location>
</feature>
<feature type="transmembrane region" description="Helical" evidence="5">
    <location>
        <begin position="249"/>
        <end position="267"/>
    </location>
</feature>
<dbReference type="PANTHER" id="PTHR23523:SF2">
    <property type="entry name" value="2-NITROIMIDAZOLE TRANSPORTER"/>
    <property type="match status" value="1"/>
</dbReference>
<reference evidence="7 8" key="1">
    <citation type="submission" date="2020-05" db="EMBL/GenBank/DDBJ databases">
        <title>Strain PA2F3 complete genome.</title>
        <authorList>
            <person name="Kim Y.-S."/>
            <person name="Kim S.-J."/>
            <person name="Jung H.-k."/>
            <person name="Kim S.-E."/>
            <person name="Kim K.-H."/>
        </authorList>
    </citation>
    <scope>NUCLEOTIDE SEQUENCE [LARGE SCALE GENOMIC DNA]</scope>
    <source>
        <strain evidence="7 8">PA2F3</strain>
    </source>
</reference>
<comment type="subcellular location">
    <subcellularLocation>
        <location evidence="1">Cell membrane</location>
        <topology evidence="1">Multi-pass membrane protein</topology>
    </subcellularLocation>
</comment>
<dbReference type="InterPro" id="IPR020846">
    <property type="entry name" value="MFS_dom"/>
</dbReference>
<gene>
    <name evidence="7" type="ORF">HQM25_09850</name>
</gene>
<keyword evidence="4 5" id="KW-0472">Membrane</keyword>
<evidence type="ECO:0000313" key="7">
    <source>
        <dbReference type="EMBL" id="QKJ19636.1"/>
    </source>
</evidence>
<protein>
    <submittedName>
        <fullName evidence="7">MFS transporter</fullName>
    </submittedName>
</protein>
<feature type="transmembrane region" description="Helical" evidence="5">
    <location>
        <begin position="169"/>
        <end position="189"/>
    </location>
</feature>
<evidence type="ECO:0000259" key="6">
    <source>
        <dbReference type="PROSITE" id="PS50850"/>
    </source>
</evidence>
<dbReference type="GO" id="GO:0022857">
    <property type="term" value="F:transmembrane transporter activity"/>
    <property type="evidence" value="ECO:0007669"/>
    <property type="project" value="InterPro"/>
</dbReference>
<evidence type="ECO:0000256" key="1">
    <source>
        <dbReference type="ARBA" id="ARBA00004651"/>
    </source>
</evidence>
<proteinExistence type="predicted"/>
<dbReference type="PROSITE" id="PS50850">
    <property type="entry name" value="MFS"/>
    <property type="match status" value="1"/>
</dbReference>